<protein>
    <submittedName>
        <fullName evidence="2">Uncharacterized protein</fullName>
    </submittedName>
</protein>
<accession>M7YY32</accession>
<feature type="compositionally biased region" description="Basic and acidic residues" evidence="1">
    <location>
        <begin position="135"/>
        <end position="147"/>
    </location>
</feature>
<reference evidence="2" key="1">
    <citation type="journal article" date="2013" name="Nature">
        <title>Draft genome of the wheat A-genome progenitor Triticum urartu.</title>
        <authorList>
            <person name="Ling H.Q."/>
            <person name="Zhao S."/>
            <person name="Liu D."/>
            <person name="Wang J."/>
            <person name="Sun H."/>
            <person name="Zhang C."/>
            <person name="Fan H."/>
            <person name="Li D."/>
            <person name="Dong L."/>
            <person name="Tao Y."/>
            <person name="Gao C."/>
            <person name="Wu H."/>
            <person name="Li Y."/>
            <person name="Cui Y."/>
            <person name="Guo X."/>
            <person name="Zheng S."/>
            <person name="Wang B."/>
            <person name="Yu K."/>
            <person name="Liang Q."/>
            <person name="Yang W."/>
            <person name="Lou X."/>
            <person name="Chen J."/>
            <person name="Feng M."/>
            <person name="Jian J."/>
            <person name="Zhang X."/>
            <person name="Luo G."/>
            <person name="Jiang Y."/>
            <person name="Liu J."/>
            <person name="Wang Z."/>
            <person name="Sha Y."/>
            <person name="Zhang B."/>
            <person name="Wu H."/>
            <person name="Tang D."/>
            <person name="Shen Q."/>
            <person name="Xue P."/>
            <person name="Zou S."/>
            <person name="Wang X."/>
            <person name="Liu X."/>
            <person name="Wang F."/>
            <person name="Yang Y."/>
            <person name="An X."/>
            <person name="Dong Z."/>
            <person name="Zhang K."/>
            <person name="Zhang X."/>
            <person name="Luo M.C."/>
            <person name="Dvorak J."/>
            <person name="Tong Y."/>
            <person name="Wang J."/>
            <person name="Yang H."/>
            <person name="Li Z."/>
            <person name="Wang D."/>
            <person name="Zhang A."/>
            <person name="Wang J."/>
        </authorList>
    </citation>
    <scope>NUCLEOTIDE SEQUENCE</scope>
</reference>
<proteinExistence type="predicted"/>
<feature type="compositionally biased region" description="Basic and acidic residues" evidence="1">
    <location>
        <begin position="63"/>
        <end position="78"/>
    </location>
</feature>
<organism evidence="2">
    <name type="scientific">Triticum urartu</name>
    <name type="common">Red wild einkorn</name>
    <name type="synonym">Crithodium urartu</name>
    <dbReference type="NCBI Taxonomy" id="4572"/>
    <lineage>
        <taxon>Eukaryota</taxon>
        <taxon>Viridiplantae</taxon>
        <taxon>Streptophyta</taxon>
        <taxon>Embryophyta</taxon>
        <taxon>Tracheophyta</taxon>
        <taxon>Spermatophyta</taxon>
        <taxon>Magnoliopsida</taxon>
        <taxon>Liliopsida</taxon>
        <taxon>Poales</taxon>
        <taxon>Poaceae</taxon>
        <taxon>BOP clade</taxon>
        <taxon>Pooideae</taxon>
        <taxon>Triticodae</taxon>
        <taxon>Triticeae</taxon>
        <taxon>Triticinae</taxon>
        <taxon>Triticum</taxon>
    </lineage>
</organism>
<evidence type="ECO:0000256" key="1">
    <source>
        <dbReference type="SAM" id="MobiDB-lite"/>
    </source>
</evidence>
<gene>
    <name evidence="2" type="ORF">TRIUR3_31891</name>
</gene>
<feature type="region of interest" description="Disordered" evidence="1">
    <location>
        <begin position="21"/>
        <end position="148"/>
    </location>
</feature>
<evidence type="ECO:0000313" key="2">
    <source>
        <dbReference type="EMBL" id="EMS52532.1"/>
    </source>
</evidence>
<sequence>MGLEPMSTRSTYGQLAVAAVAQQKPQVKGGPRQQLETGPLLSELDDGAGRIDATGLSRGNPEVGRRANEADAEKEHPARSQGRLRADGSIAVSGSSRPAAHRQTPPEVKVARGKGGDGGGSVATRQLGVRPTRQRRLDRADSSRHMDSGLLRLEVLCVHHDN</sequence>
<dbReference type="EMBL" id="KD206564">
    <property type="protein sequence ID" value="EMS52532.1"/>
    <property type="molecule type" value="Genomic_DNA"/>
</dbReference>
<name>M7YY32_TRIUA</name>
<dbReference type="AlphaFoldDB" id="M7YY32"/>